<proteinExistence type="predicted"/>
<feature type="compositionally biased region" description="Acidic residues" evidence="1">
    <location>
        <begin position="632"/>
        <end position="650"/>
    </location>
</feature>
<sequence length="1869" mass="210079">MDVDDVVDTSDVDEQEILDVFEVDHRAIYSPRNTLAQDAFKRSDSTARTSNAFQGSPFRSVDLTPCRSSPRKRLKISHDTLESPASSTLIPAVTSLVQSPHPVDISPRSRSTASRNVELQSFSQTPETMDGRKSHDYMSLFSSPPPFSQPTFSPGRSAPLTDAVGRFSVPSSASKPPESSHSSRSISTDPCSLFSSPMQRYPSPPATSSQNRAELSNLTLPGRVTMQLSPLTPISSPPQYQTRFSSPDELQLISPVQQSSTTSISNTRPTNTLTEVSDALIPEDTESPLARYSLRRRDPRQLNPYAYDKLLYKQQMRSNPDAIVKFRSPRKSHGQPQEDDTQLAYFPPDNPDEDGDYVETIPNLRKGTWSTGPNHDEEAPDRGDIGWLPEALRPLSSSDEGDDEIRKLAKRVRREREKAEAEARKAHLTARKSIMKRKAFPIPSPSGPPSPKSFTRAHSEPATPPGRPQLTHEPLSSRSPIPRSNSRQSPEFNYDYQQDDDFQHFNEFDGPSERDPSPAPIHAFEPPSSPSVGNTGTQTIISIDESGDNDSRSSSVLELTAKDRKKMRALRRMMPTAMIVRYLAEAKQPSRPRADSLSSSDSEAREVPLIPGHARVRRSAVQRDIKVTGDPESSDVELLGEEEGRNDDDTGVQSPLSGRSPAKIPRTRRMSPWPRFSNDEHISLSDDYLSSSAESGTGSEDSEAERKGSDLRTPERLYRGPAREKSLIDWMLTRTRAPSEKKRKSSKSLPSKKAGTHSTARLEIITGGARRHREKQKTLDSFIRRSILRVPPAKKHRERDRSAEPVVSFEDAADVKRKKRKRHRNAAQGPLFTLHNDGVKISSKHHEPRLKRGPGSLVINDGDNDFHQVLDPSWKAEIERWNGPVSSRHPAAESSKPASLRPHCRASSSHSRLVPFAHGRRSPSPVSIHRYIVPDMNVRPLRSGIKFGPSTYLGKGLLHLLVSLVSSQVEPVPPPLCNSQSFAIGPTTSAAEFTGILGPLFDQLGEMMRSNEDLDSEKAKDWEHVLRTSCQLLSWLGPQAESEEFGALETAIKEYSNGFLPFLSDIQPSLFSLTVYWFLLELAARLAVGVKYQRALFTWHDIDTFSKQLMRHILAIDLQAAVVSFHDLENDIETTALGHRAAELWICLMHLLSACDSLLGGSTGESPRHSFWRLLGDMYPDSSPTGAEASEYMWRTIFSLCALSQFSVHGLSTSVFRLPASWDLVSVALKKIVLTANPDKERQLPPRALRKRDDYLTCIVTRCFLLWSRWHWRLDEAMPMFKTLQEIFRSRNFVNLKNEKPTYMGFLEHGDLELLSKSDHHDSVFEIFLKMVVQAVHSSASDTDSRQKTSNIKKLLQIAVPVSPVPFSKIAPPTNHELSMLMNRFSAMAIAIHLDLTDSNVRFRIGQARRCVNFKEADDASRMACIYGMMYFAIIMRHHKLPLDDALGWLADMANILMDDYKDAESSQKDGKPGLNNVAKRGAITLIQLLLGSVRKIIETESLNKDARNEYPDPTLLDGPWVTRVFNPGTNLVTMSQTGLEIRMLVQSFLNARIKALPSKQPSEWVPVMQNQESQEEYEKLYLELNDAELLAALGEEPVKLAVTNLKAKEDALCKVLDKSITPAVYRLVCKHLGESEDGKGQEIRTDVADEWIECWVGCANVLIQNGNKDWSLYMKLGQQSWEKIIDASWRRRVGLRFNLSLLHLDPMAYPKYQDEFISVLLVASVSFKPTIEHEYASVVFTLDRLRHPLFQGVPFEPVGPQIRFEISEAEYREKRVQLFEVIFTHVAERVRAGMTVESEIYVGFLISMFSAMRDIYLTDASGGSQEEYAGFCRDVYRLLFNHDELTSHPRLKEAIGWGQVTLRRDIDT</sequence>
<feature type="compositionally biased region" description="Polar residues" evidence="1">
    <location>
        <begin position="688"/>
        <end position="699"/>
    </location>
</feature>
<feature type="compositionally biased region" description="Polar residues" evidence="1">
    <location>
        <begin position="108"/>
        <end position="127"/>
    </location>
</feature>
<dbReference type="Proteomes" id="UP000053989">
    <property type="component" value="Unassembled WGS sequence"/>
</dbReference>
<protein>
    <submittedName>
        <fullName evidence="2">Uncharacterized protein</fullName>
    </submittedName>
</protein>
<feature type="compositionally biased region" description="Basic residues" evidence="1">
    <location>
        <begin position="426"/>
        <end position="439"/>
    </location>
</feature>
<feature type="region of interest" description="Disordered" evidence="1">
    <location>
        <begin position="584"/>
        <end position="761"/>
    </location>
</feature>
<feature type="region of interest" description="Disordered" evidence="1">
    <location>
        <begin position="884"/>
        <end position="904"/>
    </location>
</feature>
<feature type="compositionally biased region" description="Basic residues" evidence="1">
    <location>
        <begin position="842"/>
        <end position="852"/>
    </location>
</feature>
<feature type="region of interest" description="Disordered" evidence="1">
    <location>
        <begin position="40"/>
        <end position="212"/>
    </location>
</feature>
<gene>
    <name evidence="2" type="ORF">SCLCIDRAFT_13730</name>
</gene>
<feature type="compositionally biased region" description="Pro residues" evidence="1">
    <location>
        <begin position="442"/>
        <end position="451"/>
    </location>
</feature>
<accession>A0A0C3EIH2</accession>
<reference evidence="2 3" key="1">
    <citation type="submission" date="2014-04" db="EMBL/GenBank/DDBJ databases">
        <authorList>
            <consortium name="DOE Joint Genome Institute"/>
            <person name="Kuo A."/>
            <person name="Kohler A."/>
            <person name="Nagy L.G."/>
            <person name="Floudas D."/>
            <person name="Copeland A."/>
            <person name="Barry K.W."/>
            <person name="Cichocki N."/>
            <person name="Veneault-Fourrey C."/>
            <person name="LaButti K."/>
            <person name="Lindquist E.A."/>
            <person name="Lipzen A."/>
            <person name="Lundell T."/>
            <person name="Morin E."/>
            <person name="Murat C."/>
            <person name="Sun H."/>
            <person name="Tunlid A."/>
            <person name="Henrissat B."/>
            <person name="Grigoriev I.V."/>
            <person name="Hibbett D.S."/>
            <person name="Martin F."/>
            <person name="Nordberg H.P."/>
            <person name="Cantor M.N."/>
            <person name="Hua S.X."/>
        </authorList>
    </citation>
    <scope>NUCLEOTIDE SEQUENCE [LARGE SCALE GENOMIC DNA]</scope>
    <source>
        <strain evidence="2 3">Foug A</strain>
    </source>
</reference>
<dbReference type="PANTHER" id="PTHR28122">
    <property type="entry name" value="E3 UBIQUITIN-PROTEIN LIGASE SUBSTRATE RECEPTOR MMS22"/>
    <property type="match status" value="1"/>
</dbReference>
<dbReference type="InterPro" id="IPR019021">
    <property type="entry name" value="Mms22"/>
</dbReference>
<dbReference type="HOGENOM" id="CLU_235583_0_0_1"/>
<feature type="compositionally biased region" description="Polar residues" evidence="1">
    <location>
        <begin position="530"/>
        <end position="541"/>
    </location>
</feature>
<feature type="compositionally biased region" description="Low complexity" evidence="1">
    <location>
        <begin position="168"/>
        <end position="190"/>
    </location>
</feature>
<evidence type="ECO:0000313" key="3">
    <source>
        <dbReference type="Proteomes" id="UP000053989"/>
    </source>
</evidence>
<feature type="compositionally biased region" description="Basic and acidic residues" evidence="1">
    <location>
        <begin position="414"/>
        <end position="425"/>
    </location>
</feature>
<dbReference type="InParanoid" id="A0A0C3EIH2"/>
<dbReference type="GO" id="GO:0005634">
    <property type="term" value="C:nucleus"/>
    <property type="evidence" value="ECO:0007669"/>
    <property type="project" value="InterPro"/>
</dbReference>
<reference evidence="3" key="2">
    <citation type="submission" date="2015-01" db="EMBL/GenBank/DDBJ databases">
        <title>Evolutionary Origins and Diversification of the Mycorrhizal Mutualists.</title>
        <authorList>
            <consortium name="DOE Joint Genome Institute"/>
            <consortium name="Mycorrhizal Genomics Consortium"/>
            <person name="Kohler A."/>
            <person name="Kuo A."/>
            <person name="Nagy L.G."/>
            <person name="Floudas D."/>
            <person name="Copeland A."/>
            <person name="Barry K.W."/>
            <person name="Cichocki N."/>
            <person name="Veneault-Fourrey C."/>
            <person name="LaButti K."/>
            <person name="Lindquist E.A."/>
            <person name="Lipzen A."/>
            <person name="Lundell T."/>
            <person name="Morin E."/>
            <person name="Murat C."/>
            <person name="Riley R."/>
            <person name="Ohm R."/>
            <person name="Sun H."/>
            <person name="Tunlid A."/>
            <person name="Henrissat B."/>
            <person name="Grigoriev I.V."/>
            <person name="Hibbett D.S."/>
            <person name="Martin F."/>
        </authorList>
    </citation>
    <scope>NUCLEOTIDE SEQUENCE [LARGE SCALE GENOMIC DNA]</scope>
    <source>
        <strain evidence="3">Foug A</strain>
    </source>
</reference>
<dbReference type="PANTHER" id="PTHR28122:SF1">
    <property type="entry name" value="E3 UBIQUITIN-PROTEIN LIGASE SUBSTRATE RECEPTOR MMS22"/>
    <property type="match status" value="1"/>
</dbReference>
<dbReference type="EMBL" id="KN822010">
    <property type="protein sequence ID" value="KIM68059.1"/>
    <property type="molecule type" value="Genomic_DNA"/>
</dbReference>
<feature type="region of interest" description="Disordered" evidence="1">
    <location>
        <begin position="327"/>
        <end position="570"/>
    </location>
</feature>
<dbReference type="Pfam" id="PF09462">
    <property type="entry name" value="Mus7"/>
    <property type="match status" value="1"/>
</dbReference>
<organism evidence="2 3">
    <name type="scientific">Scleroderma citrinum Foug A</name>
    <dbReference type="NCBI Taxonomy" id="1036808"/>
    <lineage>
        <taxon>Eukaryota</taxon>
        <taxon>Fungi</taxon>
        <taxon>Dikarya</taxon>
        <taxon>Basidiomycota</taxon>
        <taxon>Agaricomycotina</taxon>
        <taxon>Agaricomycetes</taxon>
        <taxon>Agaricomycetidae</taxon>
        <taxon>Boletales</taxon>
        <taxon>Sclerodermatineae</taxon>
        <taxon>Sclerodermataceae</taxon>
        <taxon>Scleroderma</taxon>
    </lineage>
</organism>
<feature type="compositionally biased region" description="Basic and acidic residues" evidence="1">
    <location>
        <begin position="501"/>
        <end position="516"/>
    </location>
</feature>
<dbReference type="GO" id="GO:0035361">
    <property type="term" value="C:Cul8-RING ubiquitin ligase complex"/>
    <property type="evidence" value="ECO:0007669"/>
    <property type="project" value="TreeGrafter"/>
</dbReference>
<feature type="region of interest" description="Disordered" evidence="1">
    <location>
        <begin position="842"/>
        <end position="862"/>
    </location>
</feature>
<dbReference type="GO" id="GO:0031297">
    <property type="term" value="P:replication fork processing"/>
    <property type="evidence" value="ECO:0007669"/>
    <property type="project" value="InterPro"/>
</dbReference>
<keyword evidence="3" id="KW-1185">Reference proteome</keyword>
<feature type="compositionally biased region" description="Basic and acidic residues" evidence="1">
    <location>
        <begin position="704"/>
        <end position="727"/>
    </location>
</feature>
<feature type="compositionally biased region" description="Low complexity" evidence="1">
    <location>
        <begin position="476"/>
        <end position="496"/>
    </location>
</feature>
<evidence type="ECO:0000313" key="2">
    <source>
        <dbReference type="EMBL" id="KIM68059.1"/>
    </source>
</evidence>
<dbReference type="OrthoDB" id="1183224at2759"/>
<name>A0A0C3EIH2_9AGAM</name>
<dbReference type="GO" id="GO:0000724">
    <property type="term" value="P:double-strand break repair via homologous recombination"/>
    <property type="evidence" value="ECO:0007669"/>
    <property type="project" value="TreeGrafter"/>
</dbReference>
<feature type="compositionally biased region" description="Basic and acidic residues" evidence="1">
    <location>
        <begin position="374"/>
        <end position="384"/>
    </location>
</feature>
<dbReference type="STRING" id="1036808.A0A0C3EIH2"/>
<evidence type="ECO:0000256" key="1">
    <source>
        <dbReference type="SAM" id="MobiDB-lite"/>
    </source>
</evidence>